<feature type="compositionally biased region" description="Polar residues" evidence="1">
    <location>
        <begin position="21"/>
        <end position="33"/>
    </location>
</feature>
<evidence type="ECO:0000313" key="2">
    <source>
        <dbReference type="EMBL" id="GGH66226.1"/>
    </source>
</evidence>
<name>A0ABQ1ZJ76_9BACL</name>
<keyword evidence="3" id="KW-1185">Reference proteome</keyword>
<dbReference type="RefSeq" id="WP_308423563.1">
    <property type="nucleotide sequence ID" value="NZ_BMFU01000009.1"/>
</dbReference>
<sequence length="161" mass="16619">MKEEEMQKSLSIQEAGVAENINENKSSSHSGVESMQGFEPVPGLKHETGTDSTPGSEPATVSVSPEGSKSASGSKPGSKAKLVAFSLMLAVPAVIAGCGSNDECDPQYDEGCEYDSSSGHYYYGGYGGSSYRSSKDGSSSYKSSSKSKSSGFGSFFRSSGG</sequence>
<proteinExistence type="predicted"/>
<gene>
    <name evidence="2" type="ORF">GCM10008014_46410</name>
</gene>
<evidence type="ECO:0008006" key="4">
    <source>
        <dbReference type="Google" id="ProtNLM"/>
    </source>
</evidence>
<protein>
    <recommendedName>
        <fullName evidence="4">Aminotransferase yhxA</fullName>
    </recommendedName>
</protein>
<accession>A0ABQ1ZJ76</accession>
<feature type="compositionally biased region" description="Low complexity" evidence="1">
    <location>
        <begin position="61"/>
        <end position="77"/>
    </location>
</feature>
<dbReference type="Proteomes" id="UP000652153">
    <property type="component" value="Unassembled WGS sequence"/>
</dbReference>
<feature type="region of interest" description="Disordered" evidence="1">
    <location>
        <begin position="131"/>
        <end position="161"/>
    </location>
</feature>
<evidence type="ECO:0000256" key="1">
    <source>
        <dbReference type="SAM" id="MobiDB-lite"/>
    </source>
</evidence>
<dbReference type="EMBL" id="BMFU01000009">
    <property type="protein sequence ID" value="GGH66226.1"/>
    <property type="molecule type" value="Genomic_DNA"/>
</dbReference>
<feature type="region of interest" description="Disordered" evidence="1">
    <location>
        <begin position="1"/>
        <end position="77"/>
    </location>
</feature>
<organism evidence="2 3">
    <name type="scientific">Paenibacillus silvae</name>
    <dbReference type="NCBI Taxonomy" id="1325358"/>
    <lineage>
        <taxon>Bacteria</taxon>
        <taxon>Bacillati</taxon>
        <taxon>Bacillota</taxon>
        <taxon>Bacilli</taxon>
        <taxon>Bacillales</taxon>
        <taxon>Paenibacillaceae</taxon>
        <taxon>Paenibacillus</taxon>
    </lineage>
</organism>
<reference evidence="3" key="1">
    <citation type="journal article" date="2019" name="Int. J. Syst. Evol. Microbiol.">
        <title>The Global Catalogue of Microorganisms (GCM) 10K type strain sequencing project: providing services to taxonomists for standard genome sequencing and annotation.</title>
        <authorList>
            <consortium name="The Broad Institute Genomics Platform"/>
            <consortium name="The Broad Institute Genome Sequencing Center for Infectious Disease"/>
            <person name="Wu L."/>
            <person name="Ma J."/>
        </authorList>
    </citation>
    <scope>NUCLEOTIDE SEQUENCE [LARGE SCALE GENOMIC DNA]</scope>
    <source>
        <strain evidence="3">CGMCC 1.12770</strain>
    </source>
</reference>
<evidence type="ECO:0000313" key="3">
    <source>
        <dbReference type="Proteomes" id="UP000652153"/>
    </source>
</evidence>
<comment type="caution">
    <text evidence="2">The sequence shown here is derived from an EMBL/GenBank/DDBJ whole genome shotgun (WGS) entry which is preliminary data.</text>
</comment>